<dbReference type="InterPro" id="IPR013857">
    <property type="entry name" value="NADH-UbQ_OxRdtase-assoc_prot30"/>
</dbReference>
<name>A0A2H1YHW1_9FLAO</name>
<dbReference type="EMBL" id="OENF01000038">
    <property type="protein sequence ID" value="SOS75085.1"/>
    <property type="molecule type" value="Genomic_DNA"/>
</dbReference>
<accession>A0A2H1YHW1</accession>
<organism evidence="3 4">
    <name type="scientific">Tenacibaculum piscium</name>
    <dbReference type="NCBI Taxonomy" id="1458515"/>
    <lineage>
        <taxon>Bacteria</taxon>
        <taxon>Pseudomonadati</taxon>
        <taxon>Bacteroidota</taxon>
        <taxon>Flavobacteriia</taxon>
        <taxon>Flavobacteriales</taxon>
        <taxon>Flavobacteriaceae</taxon>
        <taxon>Tenacibaculum</taxon>
    </lineage>
</organism>
<gene>
    <name evidence="3" type="ORF">TNO020_430091</name>
</gene>
<proteinExistence type="inferred from homology"/>
<comment type="similarity">
    <text evidence="1">Belongs to the CIA30 family.</text>
</comment>
<dbReference type="PANTHER" id="PTHR13194">
    <property type="entry name" value="COMPLEX I INTERMEDIATE-ASSOCIATED PROTEIN 30"/>
    <property type="match status" value="1"/>
</dbReference>
<dbReference type="Proteomes" id="UP000234211">
    <property type="component" value="Unassembled WGS sequence"/>
</dbReference>
<dbReference type="Pfam" id="PF08547">
    <property type="entry name" value="CIA30"/>
    <property type="match status" value="1"/>
</dbReference>
<dbReference type="SUPFAM" id="SSF49785">
    <property type="entry name" value="Galactose-binding domain-like"/>
    <property type="match status" value="1"/>
</dbReference>
<protein>
    <recommendedName>
        <fullName evidence="2">NADH:ubiquinone oxidoreductase intermediate-associated protein 30 domain-containing protein</fullName>
    </recommendedName>
</protein>
<feature type="domain" description="NADH:ubiquinone oxidoreductase intermediate-associated protein 30" evidence="2">
    <location>
        <begin position="20"/>
        <end position="168"/>
    </location>
</feature>
<evidence type="ECO:0000256" key="1">
    <source>
        <dbReference type="ARBA" id="ARBA00007884"/>
    </source>
</evidence>
<sequence length="174" mass="19924">MKWLILFTIFLCMNDEVIIFDKNTTSQNWIITNDDVMGGVSTSSMKLNNDKQLVFSGEVSLENNGGFAMTRLPVVINFDDKKTNLVIKLKGDGKKYQFRIKAKENQRFWYVQPFKTTNKSEEIILPLHKFYASSRGNLVDVPNYSATTISEIAILIGNKKNENFNISIEKITLQ</sequence>
<dbReference type="InterPro" id="IPR008979">
    <property type="entry name" value="Galactose-bd-like_sf"/>
</dbReference>
<dbReference type="RefSeq" id="WP_101917724.1">
    <property type="nucleotide sequence ID" value="NZ_JAJGWS010000001.1"/>
</dbReference>
<dbReference type="OrthoDB" id="442188at2"/>
<evidence type="ECO:0000259" key="2">
    <source>
        <dbReference type="Pfam" id="PF08547"/>
    </source>
</evidence>
<evidence type="ECO:0000313" key="4">
    <source>
        <dbReference type="Proteomes" id="UP000234211"/>
    </source>
</evidence>
<keyword evidence="4" id="KW-1185">Reference proteome</keyword>
<dbReference type="PANTHER" id="PTHR13194:SF19">
    <property type="entry name" value="NAD(P)-BINDING ROSSMANN-FOLD SUPERFAMILY PROTEIN"/>
    <property type="match status" value="1"/>
</dbReference>
<dbReference type="InterPro" id="IPR039131">
    <property type="entry name" value="NDUFAF1"/>
</dbReference>
<reference evidence="4" key="1">
    <citation type="submission" date="2017-11" db="EMBL/GenBank/DDBJ databases">
        <authorList>
            <person name="Duchaud E."/>
        </authorList>
    </citation>
    <scope>NUCLEOTIDE SEQUENCE [LARGE SCALE GENOMIC DNA]</scope>
    <source>
        <strain evidence="4">Tenacibaculum sp. TNO020</strain>
    </source>
</reference>
<evidence type="ECO:0000313" key="3">
    <source>
        <dbReference type="EMBL" id="SOS75085.1"/>
    </source>
</evidence>
<dbReference type="AlphaFoldDB" id="A0A2H1YHW1"/>